<organism evidence="5 6">
    <name type="scientific">Paractinoplanes ferrugineus</name>
    <dbReference type="NCBI Taxonomy" id="113564"/>
    <lineage>
        <taxon>Bacteria</taxon>
        <taxon>Bacillati</taxon>
        <taxon>Actinomycetota</taxon>
        <taxon>Actinomycetes</taxon>
        <taxon>Micromonosporales</taxon>
        <taxon>Micromonosporaceae</taxon>
        <taxon>Paractinoplanes</taxon>
    </lineage>
</organism>
<dbReference type="InterPro" id="IPR015210">
    <property type="entry name" value="NaeI"/>
</dbReference>
<comment type="caution">
    <text evidence="5">The sequence shown here is derived from an EMBL/GenBank/DDBJ whole genome shotgun (WGS) entry which is preliminary data.</text>
</comment>
<sequence>MSNDAALDQVVAILRELDPTGGQTAQVLRETLDQIYDGQRTGRYSIDRLAKTERTHIGSLVEINLQRRFKFADGIDLDFSIAGHDVDAKYSMRFGGWMIPVEAQSKLCLLLHADDLATVWSLGVIRADISILNAPNRDLKRTINVAGLARASWLFREARLPENTLLRLSLTDQAAIMSKPPGRHRVAELMRRAEGRVVNRASVEATAQQKDSMKRARANGGAADILAPEGFLLLSGIRVAAQAAAIDLGLPVPKSGNFVPIRVHPAERDYEGATARIDGMVIRLWQPGDRSFNTQSLSVWLNRRLPRIQGNLEDD</sequence>
<dbReference type="Gene3D" id="3.40.600.10">
    <property type="entry name" value="DNA mismatch repair MutH/Restriction endonuclease, type II"/>
    <property type="match status" value="1"/>
</dbReference>
<accession>A0A919J2Z3</accession>
<dbReference type="Proteomes" id="UP000598174">
    <property type="component" value="Unassembled WGS sequence"/>
</dbReference>
<dbReference type="SUPFAM" id="SSF52980">
    <property type="entry name" value="Restriction endonuclease-like"/>
    <property type="match status" value="1"/>
</dbReference>
<protein>
    <recommendedName>
        <fullName evidence="4">Type II restriction enzyme NaeI domain-containing protein</fullName>
    </recommendedName>
</protein>
<keyword evidence="6" id="KW-1185">Reference proteome</keyword>
<dbReference type="Pfam" id="PF09126">
    <property type="entry name" value="NaeI"/>
    <property type="match status" value="1"/>
</dbReference>
<dbReference type="GO" id="GO:0003677">
    <property type="term" value="F:DNA binding"/>
    <property type="evidence" value="ECO:0007669"/>
    <property type="project" value="InterPro"/>
</dbReference>
<name>A0A919J2Z3_9ACTN</name>
<evidence type="ECO:0000313" key="5">
    <source>
        <dbReference type="EMBL" id="GIE12013.1"/>
    </source>
</evidence>
<dbReference type="InterPro" id="IPR037057">
    <property type="entry name" value="DNA_rep_MutH/T2_RE_sf"/>
</dbReference>
<dbReference type="RefSeq" id="WP_203818507.1">
    <property type="nucleotide sequence ID" value="NZ_BAAABP010000038.1"/>
</dbReference>
<dbReference type="EMBL" id="BOMM01000035">
    <property type="protein sequence ID" value="GIE12013.1"/>
    <property type="molecule type" value="Genomic_DNA"/>
</dbReference>
<reference evidence="5" key="1">
    <citation type="submission" date="2021-01" db="EMBL/GenBank/DDBJ databases">
        <title>Whole genome shotgun sequence of Actinoplanes ferrugineus NBRC 15555.</title>
        <authorList>
            <person name="Komaki H."/>
            <person name="Tamura T."/>
        </authorList>
    </citation>
    <scope>NUCLEOTIDE SEQUENCE</scope>
    <source>
        <strain evidence="5">NBRC 15555</strain>
    </source>
</reference>
<dbReference type="InterPro" id="IPR011335">
    <property type="entry name" value="Restrct_endonuc-II-like"/>
</dbReference>
<dbReference type="CDD" id="cd22338">
    <property type="entry name" value="NaeI-like"/>
    <property type="match status" value="1"/>
</dbReference>
<evidence type="ECO:0000256" key="2">
    <source>
        <dbReference type="ARBA" id="ARBA00022759"/>
    </source>
</evidence>
<evidence type="ECO:0000313" key="6">
    <source>
        <dbReference type="Proteomes" id="UP000598174"/>
    </source>
</evidence>
<keyword evidence="3" id="KW-0378">Hydrolase</keyword>
<dbReference type="GO" id="GO:0009036">
    <property type="term" value="F:type II site-specific deoxyribonuclease activity"/>
    <property type="evidence" value="ECO:0007669"/>
    <property type="project" value="InterPro"/>
</dbReference>
<gene>
    <name evidence="5" type="ORF">Afe05nite_38530</name>
</gene>
<dbReference type="GO" id="GO:0009307">
    <property type="term" value="P:DNA restriction-modification system"/>
    <property type="evidence" value="ECO:0007669"/>
    <property type="project" value="InterPro"/>
</dbReference>
<evidence type="ECO:0000256" key="3">
    <source>
        <dbReference type="ARBA" id="ARBA00022801"/>
    </source>
</evidence>
<keyword evidence="1" id="KW-0540">Nuclease</keyword>
<feature type="domain" description="Type II restriction enzyme NaeI" evidence="4">
    <location>
        <begin position="9"/>
        <end position="290"/>
    </location>
</feature>
<keyword evidence="2" id="KW-0255">Endonuclease</keyword>
<dbReference type="Gene3D" id="1.10.10.10">
    <property type="entry name" value="Winged helix-like DNA-binding domain superfamily/Winged helix DNA-binding domain"/>
    <property type="match status" value="1"/>
</dbReference>
<evidence type="ECO:0000256" key="1">
    <source>
        <dbReference type="ARBA" id="ARBA00022722"/>
    </source>
</evidence>
<evidence type="ECO:0000259" key="4">
    <source>
        <dbReference type="Pfam" id="PF09126"/>
    </source>
</evidence>
<proteinExistence type="predicted"/>
<dbReference type="AlphaFoldDB" id="A0A919J2Z3"/>
<dbReference type="InterPro" id="IPR036388">
    <property type="entry name" value="WH-like_DNA-bd_sf"/>
</dbReference>